<dbReference type="Gene3D" id="3.80.10.10">
    <property type="entry name" value="Ribonuclease Inhibitor"/>
    <property type="match status" value="1"/>
</dbReference>
<dbReference type="Proteomes" id="UP001465976">
    <property type="component" value="Unassembled WGS sequence"/>
</dbReference>
<sequence>MTIDFTIMLPPEVLSRIAKSASTDTDRHRLLHVNRRMFKVTVPHRYKSIHIDSYFTLNRAAPMFTTGNTNRLALYQAAPIHVVVGHRLGTPAWDFVRTFTVLNALTAIRTLEISHLPNFPYNSLAQWISGIDTLKSLDIRAAAICAYMPRYHTPVMPLSFPSLTRLHLVNFRWTTIEGVLDQSTSSVTLLSALNERRSALSSLRSFSADVRSWIAMGKGRRCDRLSFPSHVTELEIIAGPEGNMEDLRDEAWARNLFRALRDCRENLESLRVELPYGTHTMLDAPIAMSRLSVVVGPEGIFRNLALQRPVVVLWMTSCNFDSDVEPDGWETILPALREPSSLRMLRVGSWDTQILNMATTLSRFPNLEELWLTTRTQLSKAELIQLGNAFVQCPNLWSVSILGPSGVLQPYSAAVDIATAWHATAQHIGSVRLSASEKWHLQYDWDEQIYVWVAKSKPYHRGFKQTNLPGRLTPANLVVPPYDPTMDGVVEYPASDTEYESASEAEESEPDSE</sequence>
<accession>A0ABR3FAK2</accession>
<proteinExistence type="predicted"/>
<protein>
    <recommendedName>
        <fullName evidence="4">F-box domain-containing protein</fullName>
    </recommendedName>
</protein>
<dbReference type="EMBL" id="JBAHYK010000651">
    <property type="protein sequence ID" value="KAL0572252.1"/>
    <property type="molecule type" value="Genomic_DNA"/>
</dbReference>
<dbReference type="InterPro" id="IPR032675">
    <property type="entry name" value="LRR_dom_sf"/>
</dbReference>
<keyword evidence="3" id="KW-1185">Reference proteome</keyword>
<name>A0ABR3FAK2_9AGAR</name>
<organism evidence="2 3">
    <name type="scientific">Marasmius crinis-equi</name>
    <dbReference type="NCBI Taxonomy" id="585013"/>
    <lineage>
        <taxon>Eukaryota</taxon>
        <taxon>Fungi</taxon>
        <taxon>Dikarya</taxon>
        <taxon>Basidiomycota</taxon>
        <taxon>Agaricomycotina</taxon>
        <taxon>Agaricomycetes</taxon>
        <taxon>Agaricomycetidae</taxon>
        <taxon>Agaricales</taxon>
        <taxon>Marasmiineae</taxon>
        <taxon>Marasmiaceae</taxon>
        <taxon>Marasmius</taxon>
    </lineage>
</organism>
<evidence type="ECO:0000313" key="2">
    <source>
        <dbReference type="EMBL" id="KAL0572252.1"/>
    </source>
</evidence>
<comment type="caution">
    <text evidence="2">The sequence shown here is derived from an EMBL/GenBank/DDBJ whole genome shotgun (WGS) entry which is preliminary data.</text>
</comment>
<reference evidence="2 3" key="1">
    <citation type="submission" date="2024-02" db="EMBL/GenBank/DDBJ databases">
        <title>A draft genome for the cacao thread blight pathogen Marasmius crinis-equi.</title>
        <authorList>
            <person name="Cohen S.P."/>
            <person name="Baruah I.K."/>
            <person name="Amoako-Attah I."/>
            <person name="Bukari Y."/>
            <person name="Meinhardt L.W."/>
            <person name="Bailey B.A."/>
        </authorList>
    </citation>
    <scope>NUCLEOTIDE SEQUENCE [LARGE SCALE GENOMIC DNA]</scope>
    <source>
        <strain evidence="2 3">GH-76</strain>
    </source>
</reference>
<evidence type="ECO:0008006" key="4">
    <source>
        <dbReference type="Google" id="ProtNLM"/>
    </source>
</evidence>
<evidence type="ECO:0000256" key="1">
    <source>
        <dbReference type="SAM" id="MobiDB-lite"/>
    </source>
</evidence>
<feature type="compositionally biased region" description="Acidic residues" evidence="1">
    <location>
        <begin position="497"/>
        <end position="513"/>
    </location>
</feature>
<feature type="region of interest" description="Disordered" evidence="1">
    <location>
        <begin position="489"/>
        <end position="513"/>
    </location>
</feature>
<gene>
    <name evidence="2" type="ORF">V5O48_009714</name>
</gene>
<dbReference type="SUPFAM" id="SSF52047">
    <property type="entry name" value="RNI-like"/>
    <property type="match status" value="1"/>
</dbReference>
<evidence type="ECO:0000313" key="3">
    <source>
        <dbReference type="Proteomes" id="UP001465976"/>
    </source>
</evidence>